<gene>
    <name evidence="1" type="ORF">WG926_02285</name>
</gene>
<organism evidence="1 2">
    <name type="scientific">Tistrella arctica</name>
    <dbReference type="NCBI Taxonomy" id="3133430"/>
    <lineage>
        <taxon>Bacteria</taxon>
        <taxon>Pseudomonadati</taxon>
        <taxon>Pseudomonadota</taxon>
        <taxon>Alphaproteobacteria</taxon>
        <taxon>Geminicoccales</taxon>
        <taxon>Geminicoccaceae</taxon>
        <taxon>Tistrella</taxon>
    </lineage>
</organism>
<evidence type="ECO:0000313" key="2">
    <source>
        <dbReference type="Proteomes" id="UP001413721"/>
    </source>
</evidence>
<dbReference type="RefSeq" id="WP_345931323.1">
    <property type="nucleotide sequence ID" value="NZ_JBBKTV010000001.1"/>
</dbReference>
<accession>A0ABU9YEB1</accession>
<proteinExistence type="predicted"/>
<comment type="caution">
    <text evidence="1">The sequence shown here is derived from an EMBL/GenBank/DDBJ whole genome shotgun (WGS) entry which is preliminary data.</text>
</comment>
<keyword evidence="2" id="KW-1185">Reference proteome</keyword>
<protein>
    <submittedName>
        <fullName evidence="1">DUF2867 domain-containing protein</fullName>
    </submittedName>
</protein>
<dbReference type="EMBL" id="JBBKTW010000001">
    <property type="protein sequence ID" value="MEN2987115.1"/>
    <property type="molecule type" value="Genomic_DNA"/>
</dbReference>
<reference evidence="1 2" key="1">
    <citation type="submission" date="2024-03" db="EMBL/GenBank/DDBJ databases">
        <title>High-quality draft genome sequencing of Tistrella sp. BH-R2-4.</title>
        <authorList>
            <person name="Dong C."/>
        </authorList>
    </citation>
    <scope>NUCLEOTIDE SEQUENCE [LARGE SCALE GENOMIC DNA]</scope>
    <source>
        <strain evidence="1 2">BH-R2-4</strain>
    </source>
</reference>
<evidence type="ECO:0000313" key="1">
    <source>
        <dbReference type="EMBL" id="MEN2987115.1"/>
    </source>
</evidence>
<name>A0ABU9YEB1_9PROT</name>
<sequence length="178" mass="19314">MAPDESSIAGAYAGADLLDAFAATFCAGLPRDPDAVARAIFGRPAWWIRGLLATRDMAMGRFGLKTTDELQRNARENESIAFFPVLSRSENELVLGVDDRHLDFRTSILLGASDDERAFDVVVTTAVRCHNTFGRAYISLIRPFHVLVVRSNLNRAAAMAGGPVPRSARGVDSAGYRS</sequence>
<dbReference type="Pfam" id="PF11066">
    <property type="entry name" value="DUF2867"/>
    <property type="match status" value="1"/>
</dbReference>
<dbReference type="Proteomes" id="UP001413721">
    <property type="component" value="Unassembled WGS sequence"/>
</dbReference>
<dbReference type="InterPro" id="IPR021295">
    <property type="entry name" value="DUF2867"/>
</dbReference>